<dbReference type="Pfam" id="PF03634">
    <property type="entry name" value="TCP"/>
    <property type="match status" value="1"/>
</dbReference>
<gene>
    <name evidence="2" type="ORF">Fot_38110</name>
</gene>
<dbReference type="EMBL" id="JBFOLJ010000011">
    <property type="protein sequence ID" value="KAL2494353.1"/>
    <property type="molecule type" value="Genomic_DNA"/>
</dbReference>
<name>A0ABD1S1I4_9LAMI</name>
<evidence type="ECO:0000313" key="3">
    <source>
        <dbReference type="Proteomes" id="UP001604277"/>
    </source>
</evidence>
<feature type="domain" description="TCP" evidence="1">
    <location>
        <begin position="1"/>
        <end position="28"/>
    </location>
</feature>
<dbReference type="PROSITE" id="PS51369">
    <property type="entry name" value="TCP"/>
    <property type="match status" value="1"/>
</dbReference>
<sequence length="104" mass="11818">MCKTGLADRPSKVIDWLIKEAKAAIDALDRSPLMISTVQDQSPNLKIHQKSDYFNKETVNNEQISSLSLFSMENGATPSPSTKFQVQNKRKLRLLEILQLQWEA</sequence>
<keyword evidence="3" id="KW-1185">Reference proteome</keyword>
<comment type="caution">
    <text evidence="2">The sequence shown here is derived from an EMBL/GenBank/DDBJ whole genome shotgun (WGS) entry which is preliminary data.</text>
</comment>
<protein>
    <submittedName>
        <fullName evidence="2">Transcription factor TCP3-like</fullName>
    </submittedName>
</protein>
<proteinExistence type="predicted"/>
<dbReference type="InterPro" id="IPR017887">
    <property type="entry name" value="TF_TCP_subgr"/>
</dbReference>
<reference evidence="3" key="1">
    <citation type="submission" date="2024-07" db="EMBL/GenBank/DDBJ databases">
        <title>Two chromosome-level genome assemblies of Korean endemic species Abeliophyllum distichum and Forsythia ovata (Oleaceae).</title>
        <authorList>
            <person name="Jang H."/>
        </authorList>
    </citation>
    <scope>NUCLEOTIDE SEQUENCE [LARGE SCALE GENOMIC DNA]</scope>
</reference>
<accession>A0ABD1S1I4</accession>
<evidence type="ECO:0000259" key="1">
    <source>
        <dbReference type="PROSITE" id="PS51369"/>
    </source>
</evidence>
<dbReference type="Proteomes" id="UP001604277">
    <property type="component" value="Unassembled WGS sequence"/>
</dbReference>
<dbReference type="AlphaFoldDB" id="A0ABD1S1I4"/>
<organism evidence="2 3">
    <name type="scientific">Forsythia ovata</name>
    <dbReference type="NCBI Taxonomy" id="205694"/>
    <lineage>
        <taxon>Eukaryota</taxon>
        <taxon>Viridiplantae</taxon>
        <taxon>Streptophyta</taxon>
        <taxon>Embryophyta</taxon>
        <taxon>Tracheophyta</taxon>
        <taxon>Spermatophyta</taxon>
        <taxon>Magnoliopsida</taxon>
        <taxon>eudicotyledons</taxon>
        <taxon>Gunneridae</taxon>
        <taxon>Pentapetalae</taxon>
        <taxon>asterids</taxon>
        <taxon>lamiids</taxon>
        <taxon>Lamiales</taxon>
        <taxon>Oleaceae</taxon>
        <taxon>Forsythieae</taxon>
        <taxon>Forsythia</taxon>
    </lineage>
</organism>
<evidence type="ECO:0000313" key="2">
    <source>
        <dbReference type="EMBL" id="KAL2494353.1"/>
    </source>
</evidence>